<sequence>MRELGSGRHSVGLREKAGPLRWHPSCRDRVAAFSRGQACGNVPQIPPGTLHGNWTPGAEVGCGPLRRTLVTEDSGGHTWAFPRLRLGSDSQTLWVNGGICVCSALFTDTFCGSLGYVI</sequence>
<keyword evidence="2" id="KW-1185">Reference proteome</keyword>
<dbReference type="Proteomes" id="UP001066276">
    <property type="component" value="Chromosome 4_2"/>
</dbReference>
<protein>
    <submittedName>
        <fullName evidence="1">Uncharacterized protein</fullName>
    </submittedName>
</protein>
<accession>A0AAV7S600</accession>
<organism evidence="1 2">
    <name type="scientific">Pleurodeles waltl</name>
    <name type="common">Iberian ribbed newt</name>
    <dbReference type="NCBI Taxonomy" id="8319"/>
    <lineage>
        <taxon>Eukaryota</taxon>
        <taxon>Metazoa</taxon>
        <taxon>Chordata</taxon>
        <taxon>Craniata</taxon>
        <taxon>Vertebrata</taxon>
        <taxon>Euteleostomi</taxon>
        <taxon>Amphibia</taxon>
        <taxon>Batrachia</taxon>
        <taxon>Caudata</taxon>
        <taxon>Salamandroidea</taxon>
        <taxon>Salamandridae</taxon>
        <taxon>Pleurodelinae</taxon>
        <taxon>Pleurodeles</taxon>
    </lineage>
</organism>
<evidence type="ECO:0000313" key="1">
    <source>
        <dbReference type="EMBL" id="KAJ1160439.1"/>
    </source>
</evidence>
<gene>
    <name evidence="1" type="ORF">NDU88_000941</name>
</gene>
<evidence type="ECO:0000313" key="2">
    <source>
        <dbReference type="Proteomes" id="UP001066276"/>
    </source>
</evidence>
<dbReference type="AlphaFoldDB" id="A0AAV7S600"/>
<comment type="caution">
    <text evidence="1">The sequence shown here is derived from an EMBL/GenBank/DDBJ whole genome shotgun (WGS) entry which is preliminary data.</text>
</comment>
<dbReference type="EMBL" id="JANPWB010000008">
    <property type="protein sequence ID" value="KAJ1160439.1"/>
    <property type="molecule type" value="Genomic_DNA"/>
</dbReference>
<name>A0AAV7S600_PLEWA</name>
<reference evidence="1" key="1">
    <citation type="journal article" date="2022" name="bioRxiv">
        <title>Sequencing and chromosome-scale assembly of the giantPleurodeles waltlgenome.</title>
        <authorList>
            <person name="Brown T."/>
            <person name="Elewa A."/>
            <person name="Iarovenko S."/>
            <person name="Subramanian E."/>
            <person name="Araus A.J."/>
            <person name="Petzold A."/>
            <person name="Susuki M."/>
            <person name="Suzuki K.-i.T."/>
            <person name="Hayashi T."/>
            <person name="Toyoda A."/>
            <person name="Oliveira C."/>
            <person name="Osipova E."/>
            <person name="Leigh N.D."/>
            <person name="Simon A."/>
            <person name="Yun M.H."/>
        </authorList>
    </citation>
    <scope>NUCLEOTIDE SEQUENCE</scope>
    <source>
        <strain evidence="1">20211129_DDA</strain>
        <tissue evidence="1">Liver</tissue>
    </source>
</reference>
<proteinExistence type="predicted"/>